<dbReference type="InterPro" id="IPR000159">
    <property type="entry name" value="RA_dom"/>
</dbReference>
<feature type="region of interest" description="Disordered" evidence="1">
    <location>
        <begin position="375"/>
        <end position="396"/>
    </location>
</feature>
<dbReference type="PROSITE" id="PS50200">
    <property type="entry name" value="RA"/>
    <property type="match status" value="1"/>
</dbReference>
<accession>A0AAE0VLW4</accession>
<reference evidence="3" key="1">
    <citation type="journal article" date="2021" name="Genome Biol. Evol.">
        <title>A High-Quality Reference Genome for a Parasitic Bivalve with Doubly Uniparental Inheritance (Bivalvia: Unionida).</title>
        <authorList>
            <person name="Smith C.H."/>
        </authorList>
    </citation>
    <scope>NUCLEOTIDE SEQUENCE</scope>
    <source>
        <strain evidence="3">CHS0354</strain>
    </source>
</reference>
<organism evidence="3 4">
    <name type="scientific">Potamilus streckersoni</name>
    <dbReference type="NCBI Taxonomy" id="2493646"/>
    <lineage>
        <taxon>Eukaryota</taxon>
        <taxon>Metazoa</taxon>
        <taxon>Spiralia</taxon>
        <taxon>Lophotrochozoa</taxon>
        <taxon>Mollusca</taxon>
        <taxon>Bivalvia</taxon>
        <taxon>Autobranchia</taxon>
        <taxon>Heteroconchia</taxon>
        <taxon>Palaeoheterodonta</taxon>
        <taxon>Unionida</taxon>
        <taxon>Unionoidea</taxon>
        <taxon>Unionidae</taxon>
        <taxon>Ambleminae</taxon>
        <taxon>Lampsilini</taxon>
        <taxon>Potamilus</taxon>
    </lineage>
</organism>
<dbReference type="PANTHER" id="PTHR15286:SF1">
    <property type="entry name" value="FI07216P"/>
    <property type="match status" value="1"/>
</dbReference>
<dbReference type="PANTHER" id="PTHR15286">
    <property type="entry name" value="RAS-ASSOCIATING DOMAIN CONTAINING PROTEIN"/>
    <property type="match status" value="1"/>
</dbReference>
<evidence type="ECO:0000313" key="3">
    <source>
        <dbReference type="EMBL" id="KAK3581520.1"/>
    </source>
</evidence>
<sequence length="439" mass="50559">MADMKKTKLYEVHIFLNAKDHIIKNVTKNSTCDDIIKSLHRHTDIDEKENGQMYALYESMHGVDRELSGKTEIYKLLKKWGSNKDSVQLVLRRKSDIDKKVGVLTQDRCHHRHHVKHCYNHERDSATGNENIRRLTRIIQLQRQRMRSIMESHSKKIPSQEANISHFKKPNPSRAMSSNDLTMQEIYRQRRREEQEVNKNISSRKIRDIVHNTPNSEINNFVVTTPQFTAVKFANSKPLKVKYTNELTMPMSPNIDTRPPCIGQVDPESFGHNHSRNMGDGEYSYYIDEAYSTNETDDSCLLLLDTGFRSDSDLGQRPDCSIHCSALDIGFLEDTLHSCVARIDTENGIADSDKDSMYHSKDLCKFFEKSLNTEIPTTNGKHDHQRSDESDEQSGIVETENMSSNILKCRSINGSMQLVDYSFSDNDTVQKCADDKKNY</sequence>
<proteinExistence type="predicted"/>
<dbReference type="EMBL" id="JAEAOA010001897">
    <property type="protein sequence ID" value="KAK3581520.1"/>
    <property type="molecule type" value="Genomic_DNA"/>
</dbReference>
<dbReference type="GO" id="GO:0007165">
    <property type="term" value="P:signal transduction"/>
    <property type="evidence" value="ECO:0007669"/>
    <property type="project" value="InterPro"/>
</dbReference>
<reference evidence="3" key="2">
    <citation type="journal article" date="2021" name="Genome Biol. Evol.">
        <title>Developing a high-quality reference genome for a parasitic bivalve with doubly uniparental inheritance (Bivalvia: Unionida).</title>
        <authorList>
            <person name="Smith C.H."/>
        </authorList>
    </citation>
    <scope>NUCLEOTIDE SEQUENCE</scope>
    <source>
        <strain evidence="3">CHS0354</strain>
        <tissue evidence="3">Mantle</tissue>
    </source>
</reference>
<protein>
    <recommendedName>
        <fullName evidence="2">Ras-associating domain-containing protein</fullName>
    </recommendedName>
</protein>
<feature type="domain" description="Ras-associating" evidence="2">
    <location>
        <begin position="25"/>
        <end position="96"/>
    </location>
</feature>
<reference evidence="3" key="3">
    <citation type="submission" date="2023-05" db="EMBL/GenBank/DDBJ databases">
        <authorList>
            <person name="Smith C.H."/>
        </authorList>
    </citation>
    <scope>NUCLEOTIDE SEQUENCE</scope>
    <source>
        <strain evidence="3">CHS0354</strain>
        <tissue evidence="3">Mantle</tissue>
    </source>
</reference>
<dbReference type="Proteomes" id="UP001195483">
    <property type="component" value="Unassembled WGS sequence"/>
</dbReference>
<gene>
    <name evidence="3" type="ORF">CHS0354_031862</name>
</gene>
<evidence type="ECO:0000259" key="2">
    <source>
        <dbReference type="PROSITE" id="PS50200"/>
    </source>
</evidence>
<feature type="region of interest" description="Disordered" evidence="1">
    <location>
        <begin position="153"/>
        <end position="177"/>
    </location>
</feature>
<name>A0AAE0VLW4_9BIVA</name>
<evidence type="ECO:0000313" key="4">
    <source>
        <dbReference type="Proteomes" id="UP001195483"/>
    </source>
</evidence>
<keyword evidence="4" id="KW-1185">Reference proteome</keyword>
<dbReference type="InterPro" id="IPR029071">
    <property type="entry name" value="Ubiquitin-like_domsf"/>
</dbReference>
<dbReference type="Pfam" id="PF00788">
    <property type="entry name" value="RA"/>
    <property type="match status" value="1"/>
</dbReference>
<comment type="caution">
    <text evidence="3">The sequence shown here is derived from an EMBL/GenBank/DDBJ whole genome shotgun (WGS) entry which is preliminary data.</text>
</comment>
<dbReference type="SUPFAM" id="SSF54236">
    <property type="entry name" value="Ubiquitin-like"/>
    <property type="match status" value="1"/>
</dbReference>
<dbReference type="InterPro" id="IPR033593">
    <property type="entry name" value="N-RASSF"/>
</dbReference>
<dbReference type="Gene3D" id="3.10.20.90">
    <property type="entry name" value="Phosphatidylinositol 3-kinase Catalytic Subunit, Chain A, domain 1"/>
    <property type="match status" value="1"/>
</dbReference>
<evidence type="ECO:0000256" key="1">
    <source>
        <dbReference type="SAM" id="MobiDB-lite"/>
    </source>
</evidence>
<dbReference type="AlphaFoldDB" id="A0AAE0VLW4"/>
<dbReference type="SMART" id="SM00314">
    <property type="entry name" value="RA"/>
    <property type="match status" value="1"/>
</dbReference>